<evidence type="ECO:0000313" key="2">
    <source>
        <dbReference type="Proteomes" id="UP000472372"/>
    </source>
</evidence>
<dbReference type="Proteomes" id="UP000472372">
    <property type="component" value="Chromosome 12"/>
</dbReference>
<dbReference type="EMBL" id="HG992988">
    <property type="protein sequence ID" value="CAE7220660.1"/>
    <property type="molecule type" value="Genomic_DNA"/>
</dbReference>
<proteinExistence type="predicted"/>
<protein>
    <submittedName>
        <fullName evidence="1">Uncharacterized protein</fullName>
    </submittedName>
</protein>
<gene>
    <name evidence="1" type="ORF">PTTW11_11348</name>
</gene>
<accession>A0A6S6WFZ5</accession>
<organism evidence="1 2">
    <name type="scientific">Pyrenophora teres f. teres</name>
    <dbReference type="NCBI Taxonomy" id="97479"/>
    <lineage>
        <taxon>Eukaryota</taxon>
        <taxon>Fungi</taxon>
        <taxon>Dikarya</taxon>
        <taxon>Ascomycota</taxon>
        <taxon>Pezizomycotina</taxon>
        <taxon>Dothideomycetes</taxon>
        <taxon>Pleosporomycetidae</taxon>
        <taxon>Pleosporales</taxon>
        <taxon>Pleosporineae</taxon>
        <taxon>Pleosporaceae</taxon>
        <taxon>Pyrenophora</taxon>
    </lineage>
</organism>
<reference evidence="1" key="1">
    <citation type="submission" date="2021-02" db="EMBL/GenBank/DDBJ databases">
        <authorList>
            <person name="Syme A R."/>
            <person name="Syme A R."/>
            <person name="Moolhuijzen P."/>
        </authorList>
    </citation>
    <scope>NUCLEOTIDE SEQUENCE</scope>
    <source>
        <strain evidence="1">W1-1</strain>
    </source>
</reference>
<name>A0A6S6WFZ5_9PLEO</name>
<sequence length="127" mass="14350">MKHFAILLFAVAPAVAWPKPENTCWVSAHRCVGSPATAFFDDPRTERCCRRIGHHMCECGRKKDAELYCDSIQLGWMDKFIECCSPPAPGVYPHGPVIERCLFHEPFQNLSNIDLNHLPEALKPTTL</sequence>
<evidence type="ECO:0000313" key="1">
    <source>
        <dbReference type="EMBL" id="CAE7220660.1"/>
    </source>
</evidence>
<dbReference type="AlphaFoldDB" id="A0A6S6WFZ5"/>